<keyword evidence="2 11" id="KW-0813">Transport</keyword>
<keyword evidence="17" id="KW-1185">Reference proteome</keyword>
<evidence type="ECO:0000256" key="6">
    <source>
        <dbReference type="ARBA" id="ARBA00023004"/>
    </source>
</evidence>
<comment type="similarity">
    <text evidence="11 12">Belongs to the TonB-dependent receptor family.</text>
</comment>
<evidence type="ECO:0000256" key="13">
    <source>
        <dbReference type="SAM" id="SignalP"/>
    </source>
</evidence>
<keyword evidence="10 11" id="KW-0998">Cell outer membrane</keyword>
<dbReference type="Pfam" id="PF07715">
    <property type="entry name" value="Plug"/>
    <property type="match status" value="1"/>
</dbReference>
<evidence type="ECO:0000256" key="12">
    <source>
        <dbReference type="RuleBase" id="RU003357"/>
    </source>
</evidence>
<feature type="domain" description="TonB-dependent receptor-like beta-barrel" evidence="14">
    <location>
        <begin position="248"/>
        <end position="694"/>
    </location>
</feature>
<keyword evidence="13" id="KW-0732">Signal</keyword>
<dbReference type="Gene3D" id="2.40.170.20">
    <property type="entry name" value="TonB-dependent receptor, beta-barrel domain"/>
    <property type="match status" value="1"/>
</dbReference>
<gene>
    <name evidence="16" type="ORF">B0I00_3041</name>
</gene>
<evidence type="ECO:0000256" key="10">
    <source>
        <dbReference type="ARBA" id="ARBA00023237"/>
    </source>
</evidence>
<keyword evidence="4" id="KW-0410">Iron transport</keyword>
<evidence type="ECO:0000256" key="9">
    <source>
        <dbReference type="ARBA" id="ARBA00023136"/>
    </source>
</evidence>
<protein>
    <submittedName>
        <fullName evidence="16">Iron complex outermembrane receptor protein</fullName>
    </submittedName>
</protein>
<feature type="chain" id="PRO_5015006910" evidence="13">
    <location>
        <begin position="25"/>
        <end position="728"/>
    </location>
</feature>
<keyword evidence="16" id="KW-0675">Receptor</keyword>
<evidence type="ECO:0000256" key="8">
    <source>
        <dbReference type="ARBA" id="ARBA00023077"/>
    </source>
</evidence>
<dbReference type="GO" id="GO:0006826">
    <property type="term" value="P:iron ion transport"/>
    <property type="evidence" value="ECO:0007669"/>
    <property type="project" value="UniProtKB-KW"/>
</dbReference>
<comment type="subcellular location">
    <subcellularLocation>
        <location evidence="1 11">Cell outer membrane</location>
        <topology evidence="1 11">Multi-pass membrane protein</topology>
    </subcellularLocation>
</comment>
<dbReference type="EMBL" id="PHUF01000006">
    <property type="protein sequence ID" value="PKB13605.1"/>
    <property type="molecule type" value="Genomic_DNA"/>
</dbReference>
<dbReference type="PANTHER" id="PTHR32552:SF81">
    <property type="entry name" value="TONB-DEPENDENT OUTER MEMBRANE RECEPTOR"/>
    <property type="match status" value="1"/>
</dbReference>
<evidence type="ECO:0000256" key="3">
    <source>
        <dbReference type="ARBA" id="ARBA00022452"/>
    </source>
</evidence>
<evidence type="ECO:0000256" key="11">
    <source>
        <dbReference type="PROSITE-ProRule" id="PRU01360"/>
    </source>
</evidence>
<dbReference type="InterPro" id="IPR000531">
    <property type="entry name" value="Beta-barrel_TonB"/>
</dbReference>
<name>A0A2N0H3U3_9SPHN</name>
<evidence type="ECO:0000256" key="7">
    <source>
        <dbReference type="ARBA" id="ARBA00023065"/>
    </source>
</evidence>
<dbReference type="PROSITE" id="PS52016">
    <property type="entry name" value="TONB_DEPENDENT_REC_3"/>
    <property type="match status" value="1"/>
</dbReference>
<evidence type="ECO:0000259" key="14">
    <source>
        <dbReference type="Pfam" id="PF00593"/>
    </source>
</evidence>
<dbReference type="SUPFAM" id="SSF56935">
    <property type="entry name" value="Porins"/>
    <property type="match status" value="1"/>
</dbReference>
<dbReference type="CDD" id="cd01347">
    <property type="entry name" value="ligand_gated_channel"/>
    <property type="match status" value="1"/>
</dbReference>
<dbReference type="InterPro" id="IPR036942">
    <property type="entry name" value="Beta-barrel_TonB_sf"/>
</dbReference>
<keyword evidence="5 11" id="KW-0812">Transmembrane</keyword>
<evidence type="ECO:0000259" key="15">
    <source>
        <dbReference type="Pfam" id="PF07715"/>
    </source>
</evidence>
<evidence type="ECO:0000256" key="5">
    <source>
        <dbReference type="ARBA" id="ARBA00022692"/>
    </source>
</evidence>
<dbReference type="Proteomes" id="UP000232587">
    <property type="component" value="Unassembled WGS sequence"/>
</dbReference>
<keyword evidence="7" id="KW-0406">Ion transport</keyword>
<accession>A0A2N0H3U3</accession>
<keyword evidence="9 11" id="KW-0472">Membrane</keyword>
<dbReference type="Pfam" id="PF00593">
    <property type="entry name" value="TonB_dep_Rec_b-barrel"/>
    <property type="match status" value="1"/>
</dbReference>
<evidence type="ECO:0000313" key="17">
    <source>
        <dbReference type="Proteomes" id="UP000232587"/>
    </source>
</evidence>
<dbReference type="PANTHER" id="PTHR32552">
    <property type="entry name" value="FERRICHROME IRON RECEPTOR-RELATED"/>
    <property type="match status" value="1"/>
</dbReference>
<evidence type="ECO:0000256" key="4">
    <source>
        <dbReference type="ARBA" id="ARBA00022496"/>
    </source>
</evidence>
<evidence type="ECO:0000313" key="16">
    <source>
        <dbReference type="EMBL" id="PKB13605.1"/>
    </source>
</evidence>
<proteinExistence type="inferred from homology"/>
<dbReference type="InterPro" id="IPR012910">
    <property type="entry name" value="Plug_dom"/>
</dbReference>
<keyword evidence="3 11" id="KW-1134">Transmembrane beta strand</keyword>
<dbReference type="OrthoDB" id="7463630at2"/>
<organism evidence="16 17">
    <name type="scientific">Novosphingobium kunmingense</name>
    <dbReference type="NCBI Taxonomy" id="1211806"/>
    <lineage>
        <taxon>Bacteria</taxon>
        <taxon>Pseudomonadati</taxon>
        <taxon>Pseudomonadota</taxon>
        <taxon>Alphaproteobacteria</taxon>
        <taxon>Sphingomonadales</taxon>
        <taxon>Sphingomonadaceae</taxon>
        <taxon>Novosphingobium</taxon>
    </lineage>
</organism>
<sequence length="728" mass="79065">MNYGKSYAVALSAATALTPHLALAQNADTPEAQEAKAEDQTGLGDIVVTATRREAKLQDVPVAVTAVTGDALASADVSTVRSLTQVVPGFIGSRNMGVFQPVVRGVGSTGISVGDEPNIATYVDGVYQPESAANWIDLVEVERVEVLRGPQGTTFGRNATGGLINVITPDPSFDFRGKASLRVGRMRRDAGDYDARLYFSGPMGDKVAADFAALFRKNDGYIDDLVRGGTLGNQRVIDLRSKLLFKPTDNFKVVLTGEYFNQESTTNSPQPLDGNTAGRNWPGVIIPTDAWQASLTEVPLLNLTRWSFALHTRLDLGSVLLETTSGFLNLRWQQTTDGDASNIKLSNFPAVFEAESGSQEIKLSSANPGPFQWLVGGYFYQFGGGAPVLQPWSTTNPALPLAGPSLTPKLDGRSFAGFAEGTYEVQPNLFITLGGRYTTETRWFSQSNNGVLLVNHVSKTFNKFNYKVGIRYEVTDKTNVYATYSTAFKSGVYNMAGTGGTPVNPENIKAAEFGIKSDPLDWLRTNLAVYYYDYKGLQLQSKAPTGPGYILQNAANAEIYGGELETIISPVRDLRLRAAVAYTHARYKDFPNAQGFAPIVNGNGDYAGNVAAPFDASGKVMTRAPEWSGNVGFDWGHDVGNGRVTLAGNLLWSSRVYYDFANRFSQRPYTLTNLSVNWQPGSEAFKIGLWVTNLTNAKVLQTVRPSTLAVDGFYEQPRKIGVTIETKF</sequence>
<dbReference type="GO" id="GO:0009279">
    <property type="term" value="C:cell outer membrane"/>
    <property type="evidence" value="ECO:0007669"/>
    <property type="project" value="UniProtKB-SubCell"/>
</dbReference>
<feature type="domain" description="TonB-dependent receptor plug" evidence="15">
    <location>
        <begin position="57"/>
        <end position="162"/>
    </location>
</feature>
<evidence type="ECO:0000256" key="1">
    <source>
        <dbReference type="ARBA" id="ARBA00004571"/>
    </source>
</evidence>
<comment type="caution">
    <text evidence="16">The sequence shown here is derived from an EMBL/GenBank/DDBJ whole genome shotgun (WGS) entry which is preliminary data.</text>
</comment>
<feature type="signal peptide" evidence="13">
    <location>
        <begin position="1"/>
        <end position="24"/>
    </location>
</feature>
<keyword evidence="6" id="KW-0408">Iron</keyword>
<dbReference type="InterPro" id="IPR039426">
    <property type="entry name" value="TonB-dep_rcpt-like"/>
</dbReference>
<evidence type="ECO:0000256" key="2">
    <source>
        <dbReference type="ARBA" id="ARBA00022448"/>
    </source>
</evidence>
<keyword evidence="8 12" id="KW-0798">TonB box</keyword>
<dbReference type="AlphaFoldDB" id="A0A2N0H3U3"/>
<reference evidence="16 17" key="1">
    <citation type="submission" date="2017-11" db="EMBL/GenBank/DDBJ databases">
        <title>Genomic Encyclopedia of Type Strains, Phase III (KMG-III): the genomes of soil and plant-associated and newly described type strains.</title>
        <authorList>
            <person name="Whitman W."/>
        </authorList>
    </citation>
    <scope>NUCLEOTIDE SEQUENCE [LARGE SCALE GENOMIC DNA]</scope>
    <source>
        <strain evidence="16 17">CGMCC 1.12274</strain>
    </source>
</reference>